<dbReference type="RefSeq" id="WP_100129162.1">
    <property type="nucleotide sequence ID" value="NZ_CADDYI010000015.1"/>
</dbReference>
<dbReference type="Proteomes" id="UP000229839">
    <property type="component" value="Unassembled WGS sequence"/>
</dbReference>
<dbReference type="Pfam" id="PF01177">
    <property type="entry name" value="Asp_Glu_race"/>
    <property type="match status" value="1"/>
</dbReference>
<comment type="pathway">
    <text evidence="7">Cell wall biogenesis; peptidoglycan biosynthesis.</text>
</comment>
<feature type="active site" description="Proton donor/acceptor" evidence="7">
    <location>
        <position position="189"/>
    </location>
</feature>
<keyword evidence="4 7" id="KW-0573">Peptidoglycan synthesis</keyword>
<dbReference type="STRING" id="85701.BM1374166_01091"/>
<feature type="binding site" evidence="7">
    <location>
        <begin position="10"/>
        <end position="11"/>
    </location>
    <ligand>
        <name>substrate</name>
    </ligand>
</feature>
<dbReference type="EC" id="5.1.1.3" evidence="2 7"/>
<dbReference type="SUPFAM" id="SSF53681">
    <property type="entry name" value="Aspartate/glutamate racemase"/>
    <property type="match status" value="2"/>
</dbReference>
<protein>
    <recommendedName>
        <fullName evidence="2 7">Glutamate racemase</fullName>
        <ecNumber evidence="2 7">5.1.1.3</ecNumber>
    </recommendedName>
</protein>
<dbReference type="OrthoDB" id="9801055at2"/>
<feature type="active site" description="Proton donor/acceptor" evidence="7">
    <location>
        <position position="74"/>
    </location>
</feature>
<keyword evidence="6 7" id="KW-0961">Cell wall biogenesis/degradation</keyword>
<comment type="caution">
    <text evidence="8">The sequence shown here is derived from an EMBL/GenBank/DDBJ whole genome shotgun (WGS) entry which is preliminary data.</text>
</comment>
<feature type="binding site" evidence="7">
    <location>
        <begin position="190"/>
        <end position="191"/>
    </location>
    <ligand>
        <name>substrate</name>
    </ligand>
</feature>
<evidence type="ECO:0000256" key="4">
    <source>
        <dbReference type="ARBA" id="ARBA00022984"/>
    </source>
</evidence>
<dbReference type="InterPro" id="IPR004391">
    <property type="entry name" value="Glu_race"/>
</dbReference>
<feature type="binding site" evidence="7">
    <location>
        <begin position="75"/>
        <end position="76"/>
    </location>
    <ligand>
        <name>substrate</name>
    </ligand>
</feature>
<sequence length="275" mass="31090">MDERPVLFFDSGIGGLTVLREARVLIPEIQFIYVADDAGFPYGNWEENILKEHVLKIFTNLLTRYNPILCVIACNTVSTLMMEDLRQNFPHVPFVGTVPAIKSAAEQTKSGFISVLATPGTVKRAYTNELINSFAGQCHVQLVGSEKLAGFAEDYLRGKSIDSEALRKEILPCFVKKNGKYTDVIVLACTHYPFLINLFREQALWSVEWIDPAKAIAKHIRSLLPLSEKIYQKPIKQYQDFALLTSKNITSSTQHLFKGFGLKLMKRVDFAIRDQ</sequence>
<keyword evidence="5 7" id="KW-0413">Isomerase</keyword>
<dbReference type="GO" id="GO:0009252">
    <property type="term" value="P:peptidoglycan biosynthetic process"/>
    <property type="evidence" value="ECO:0007669"/>
    <property type="project" value="UniProtKB-UniRule"/>
</dbReference>
<dbReference type="Gene3D" id="3.40.50.1860">
    <property type="match status" value="2"/>
</dbReference>
<evidence type="ECO:0000256" key="5">
    <source>
        <dbReference type="ARBA" id="ARBA00023235"/>
    </source>
</evidence>
<evidence type="ECO:0000256" key="2">
    <source>
        <dbReference type="ARBA" id="ARBA00013090"/>
    </source>
</evidence>
<comment type="catalytic activity">
    <reaction evidence="1 7">
        <text>L-glutamate = D-glutamate</text>
        <dbReference type="Rhea" id="RHEA:12813"/>
        <dbReference type="ChEBI" id="CHEBI:29985"/>
        <dbReference type="ChEBI" id="CHEBI:29986"/>
        <dbReference type="EC" id="5.1.1.3"/>
    </reaction>
</comment>
<comment type="similarity">
    <text evidence="7">Belongs to the aspartate/glutamate racemases family.</text>
</comment>
<dbReference type="HAMAP" id="MF_00258">
    <property type="entry name" value="Glu_racemase"/>
    <property type="match status" value="1"/>
</dbReference>
<dbReference type="UniPathway" id="UPA00219"/>
<reference evidence="8 9" key="1">
    <citation type="submission" date="2017-06" db="EMBL/GenBank/DDBJ databases">
        <title>Draft genome of Bartonella tribocorum strain L103, isolated from a rodent in Laos.</title>
        <authorList>
            <person name="Hadjadj L."/>
            <person name="Jiyipong T."/>
            <person name="Morand S."/>
            <person name="Diene S.M."/>
            <person name="Rolain J.-M."/>
        </authorList>
    </citation>
    <scope>NUCLEOTIDE SEQUENCE [LARGE SCALE GENOMIC DNA]</scope>
    <source>
        <strain evidence="8 9">L103</strain>
    </source>
</reference>
<evidence type="ECO:0000313" key="8">
    <source>
        <dbReference type="EMBL" id="PIT68736.1"/>
    </source>
</evidence>
<evidence type="ECO:0000256" key="1">
    <source>
        <dbReference type="ARBA" id="ARBA00001602"/>
    </source>
</evidence>
<name>A0A2M6URE6_9HYPH</name>
<evidence type="ECO:0000256" key="3">
    <source>
        <dbReference type="ARBA" id="ARBA00022960"/>
    </source>
</evidence>
<accession>A0A2M6URE6</accession>
<evidence type="ECO:0000256" key="7">
    <source>
        <dbReference type="HAMAP-Rule" id="MF_00258"/>
    </source>
</evidence>
<dbReference type="EMBL" id="NJGE01000013">
    <property type="protein sequence ID" value="PIT68736.1"/>
    <property type="molecule type" value="Genomic_DNA"/>
</dbReference>
<dbReference type="InterPro" id="IPR033134">
    <property type="entry name" value="Asp/Glu_racemase_AS_2"/>
</dbReference>
<comment type="function">
    <text evidence="7">Provides the (R)-glutamate required for cell wall biosynthesis.</text>
</comment>
<dbReference type="PROSITE" id="PS00924">
    <property type="entry name" value="ASP_GLU_RACEMASE_2"/>
    <property type="match status" value="1"/>
</dbReference>
<gene>
    <name evidence="7" type="primary">murI</name>
    <name evidence="8" type="ORF">CER18_05995</name>
</gene>
<dbReference type="GO" id="GO:0071555">
    <property type="term" value="P:cell wall organization"/>
    <property type="evidence" value="ECO:0007669"/>
    <property type="project" value="UniProtKB-KW"/>
</dbReference>
<evidence type="ECO:0000313" key="9">
    <source>
        <dbReference type="Proteomes" id="UP000229839"/>
    </source>
</evidence>
<dbReference type="NCBIfam" id="TIGR00067">
    <property type="entry name" value="glut_race"/>
    <property type="match status" value="1"/>
</dbReference>
<dbReference type="GO" id="GO:0008360">
    <property type="term" value="P:regulation of cell shape"/>
    <property type="evidence" value="ECO:0007669"/>
    <property type="project" value="UniProtKB-KW"/>
</dbReference>
<dbReference type="PANTHER" id="PTHR21198">
    <property type="entry name" value="GLUTAMATE RACEMASE"/>
    <property type="match status" value="1"/>
</dbReference>
<feature type="binding site" evidence="7">
    <location>
        <begin position="42"/>
        <end position="43"/>
    </location>
    <ligand>
        <name>substrate</name>
    </ligand>
</feature>
<dbReference type="InterPro" id="IPR001920">
    <property type="entry name" value="Asp/Glu_race"/>
</dbReference>
<dbReference type="InterPro" id="IPR015942">
    <property type="entry name" value="Asp/Glu/hydantoin_racemase"/>
</dbReference>
<organism evidence="8 9">
    <name type="scientific">Bartonella tribocorum</name>
    <dbReference type="NCBI Taxonomy" id="85701"/>
    <lineage>
        <taxon>Bacteria</taxon>
        <taxon>Pseudomonadati</taxon>
        <taxon>Pseudomonadota</taxon>
        <taxon>Alphaproteobacteria</taxon>
        <taxon>Hyphomicrobiales</taxon>
        <taxon>Bartonellaceae</taxon>
        <taxon>Bartonella</taxon>
    </lineage>
</organism>
<keyword evidence="3 7" id="KW-0133">Cell shape</keyword>
<dbReference type="AlphaFoldDB" id="A0A2M6URE6"/>
<evidence type="ECO:0000256" key="6">
    <source>
        <dbReference type="ARBA" id="ARBA00023316"/>
    </source>
</evidence>
<dbReference type="PANTHER" id="PTHR21198:SF2">
    <property type="entry name" value="GLUTAMATE RACEMASE"/>
    <property type="match status" value="1"/>
</dbReference>
<proteinExistence type="inferred from homology"/>
<dbReference type="GO" id="GO:0008881">
    <property type="term" value="F:glutamate racemase activity"/>
    <property type="evidence" value="ECO:0007669"/>
    <property type="project" value="UniProtKB-UniRule"/>
</dbReference>